<sequence>MLQTPEFTTTIKKMLSSNKEESLLILDLYRTRSLKLPLEIYDQILWLFICDEKYNESILANSLTLNCSIYLLNIKSNDKPQRIIVTIMLDSFHLLDVQHVSSEQDKHSKPGEAPIKSEFLKANRKRTNEEMEANEKAQSTTSTVPQTTGKTKKVKKQKSEYIPESDRRNHIIMVSCKYSHDLQKYLSTKQPSLGKCYLYETYGECKYGIKCLFGGDHIDGINSIVNKEVSDKCDQSQHQLQNDVSNDIRVMLTKKKYPFKKTEEYFMKLNYPRNGVCCSYCDVRMTIEPQTTRFTIEPQPTPTSFCNGVRCAYVDPKKCRATGGFFSPADPANGKCCDSCERRVTIKPQCSLVKCIFVDEAKCRESDSNSIDLSFIPLT</sequence>
<keyword evidence="2" id="KW-0479">Metal-binding</keyword>
<dbReference type="AlphaFoldDB" id="D3B0T4"/>
<keyword evidence="2" id="KW-0862">Zinc</keyword>
<evidence type="ECO:0000313" key="6">
    <source>
        <dbReference type="Proteomes" id="UP000001396"/>
    </source>
</evidence>
<dbReference type="PANTHER" id="PTHR45846:SF1">
    <property type="entry name" value="TRNA-DIHYDROURIDINE(47) SYNTHASE [NAD(P)(+)]-LIKE"/>
    <property type="match status" value="1"/>
</dbReference>
<dbReference type="InterPro" id="IPR000571">
    <property type="entry name" value="Znf_CCCH"/>
</dbReference>
<dbReference type="GO" id="GO:0006397">
    <property type="term" value="P:mRNA processing"/>
    <property type="evidence" value="ECO:0007669"/>
    <property type="project" value="UniProtKB-KW"/>
</dbReference>
<dbReference type="Proteomes" id="UP000001396">
    <property type="component" value="Unassembled WGS sequence"/>
</dbReference>
<feature type="compositionally biased region" description="Basic and acidic residues" evidence="3">
    <location>
        <begin position="126"/>
        <end position="135"/>
    </location>
</feature>
<dbReference type="RefSeq" id="XP_020437018.1">
    <property type="nucleotide sequence ID" value="XM_020572901.1"/>
</dbReference>
<dbReference type="GO" id="GO:0003723">
    <property type="term" value="F:RNA binding"/>
    <property type="evidence" value="ECO:0007669"/>
    <property type="project" value="TreeGrafter"/>
</dbReference>
<dbReference type="InParanoid" id="D3B0T4"/>
<dbReference type="GO" id="GO:0017150">
    <property type="term" value="F:tRNA dihydrouridine synthase activity"/>
    <property type="evidence" value="ECO:0007669"/>
    <property type="project" value="TreeGrafter"/>
</dbReference>
<name>D3B0T4_HETP5</name>
<evidence type="ECO:0000313" key="5">
    <source>
        <dbReference type="EMBL" id="EFA84908.1"/>
    </source>
</evidence>
<dbReference type="PANTHER" id="PTHR45846">
    <property type="entry name" value="TRNA-DIHYDROURIDINE(47) SYNTHASE [NAD(P)(+)]-LIKE"/>
    <property type="match status" value="1"/>
</dbReference>
<keyword evidence="2" id="KW-0863">Zinc-finger</keyword>
<feature type="region of interest" description="Disordered" evidence="3">
    <location>
        <begin position="126"/>
        <end position="162"/>
    </location>
</feature>
<comment type="caution">
    <text evidence="5">The sequence shown here is derived from an EMBL/GenBank/DDBJ whole genome shotgun (WGS) entry which is preliminary data.</text>
</comment>
<feature type="domain" description="C3H1-type" evidence="4">
    <location>
        <begin position="190"/>
        <end position="220"/>
    </location>
</feature>
<reference evidence="5 6" key="1">
    <citation type="journal article" date="2011" name="Genome Res.">
        <title>Phylogeny-wide analysis of social amoeba genomes highlights ancient origins for complex intercellular communication.</title>
        <authorList>
            <person name="Heidel A.J."/>
            <person name="Lawal H.M."/>
            <person name="Felder M."/>
            <person name="Schilde C."/>
            <person name="Helps N.R."/>
            <person name="Tunggal B."/>
            <person name="Rivero F."/>
            <person name="John U."/>
            <person name="Schleicher M."/>
            <person name="Eichinger L."/>
            <person name="Platzer M."/>
            <person name="Noegel A.A."/>
            <person name="Schaap P."/>
            <person name="Gloeckner G."/>
        </authorList>
    </citation>
    <scope>NUCLEOTIDE SEQUENCE [LARGE SCALE GENOMIC DNA]</scope>
    <source>
        <strain evidence="6">ATCC 26659 / Pp 5 / PN500</strain>
    </source>
</reference>
<dbReference type="EMBL" id="ADBJ01000008">
    <property type="protein sequence ID" value="EFA84908.1"/>
    <property type="molecule type" value="Genomic_DNA"/>
</dbReference>
<organism evidence="5 6">
    <name type="scientific">Heterostelium pallidum (strain ATCC 26659 / Pp 5 / PN500)</name>
    <name type="common">Cellular slime mold</name>
    <name type="synonym">Polysphondylium pallidum</name>
    <dbReference type="NCBI Taxonomy" id="670386"/>
    <lineage>
        <taxon>Eukaryota</taxon>
        <taxon>Amoebozoa</taxon>
        <taxon>Evosea</taxon>
        <taxon>Eumycetozoa</taxon>
        <taxon>Dictyostelia</taxon>
        <taxon>Acytosteliales</taxon>
        <taxon>Acytosteliaceae</taxon>
        <taxon>Heterostelium</taxon>
    </lineage>
</organism>
<proteinExistence type="predicted"/>
<dbReference type="PROSITE" id="PS50103">
    <property type="entry name" value="ZF_C3H1"/>
    <property type="match status" value="1"/>
</dbReference>
<keyword evidence="6" id="KW-1185">Reference proteome</keyword>
<dbReference type="GO" id="GO:0008270">
    <property type="term" value="F:zinc ion binding"/>
    <property type="evidence" value="ECO:0007669"/>
    <property type="project" value="UniProtKB-KW"/>
</dbReference>
<evidence type="ECO:0000256" key="2">
    <source>
        <dbReference type="PROSITE-ProRule" id="PRU00723"/>
    </source>
</evidence>
<evidence type="ECO:0000256" key="1">
    <source>
        <dbReference type="ARBA" id="ARBA00022664"/>
    </source>
</evidence>
<evidence type="ECO:0000259" key="4">
    <source>
        <dbReference type="PROSITE" id="PS50103"/>
    </source>
</evidence>
<feature type="zinc finger region" description="C3H1-type" evidence="2">
    <location>
        <begin position="190"/>
        <end position="220"/>
    </location>
</feature>
<dbReference type="GeneID" id="31357427"/>
<evidence type="ECO:0000256" key="3">
    <source>
        <dbReference type="SAM" id="MobiDB-lite"/>
    </source>
</evidence>
<dbReference type="STRING" id="670386.D3B0T4"/>
<accession>D3B0T4</accession>
<keyword evidence="1" id="KW-0507">mRNA processing</keyword>
<protein>
    <recommendedName>
        <fullName evidence="4">C3H1-type domain-containing protein</fullName>
    </recommendedName>
</protein>
<gene>
    <name evidence="5" type="ORF">PPL_01901</name>
</gene>